<sequence length="294" mass="30847">MSPQSSANQSNIATISSLHALHKIESDSSSHGASLANPLGHHQNAGASVDGGCAVNTPVLSPRKRSHANNTPSAASSAKDQPFLSSYGSAFLSGIFADIAQVSDDCQPATSTNSFCQEDGNTAHNDDIVSEPIHKRARTFTSFAGPTEGTVSISEDQRPPTVVSPRPYTSVFTLHRINDHVRELQDMAFPSFPQMPVTVSAVSSCSSASLDMLMAEEVGGGDDEEGLSYGWFVSTDEDSPDASVGSTSSFFMPDTKSSLAFKALAAPMQAGNQDVEVQQALAADTVDDVLGDLF</sequence>
<evidence type="ECO:0000313" key="2">
    <source>
        <dbReference type="EMBL" id="KAL3756668.1"/>
    </source>
</evidence>
<accession>A0ABD3M1G8</accession>
<dbReference type="EMBL" id="JALLBG020000299">
    <property type="protein sequence ID" value="KAL3756668.1"/>
    <property type="molecule type" value="Genomic_DNA"/>
</dbReference>
<proteinExistence type="predicted"/>
<protein>
    <submittedName>
        <fullName evidence="2">Uncharacterized protein</fullName>
    </submittedName>
</protein>
<comment type="caution">
    <text evidence="2">The sequence shown here is derived from an EMBL/GenBank/DDBJ whole genome shotgun (WGS) entry which is preliminary data.</text>
</comment>
<dbReference type="Proteomes" id="UP001530293">
    <property type="component" value="Unassembled WGS sequence"/>
</dbReference>
<feature type="region of interest" description="Disordered" evidence="1">
    <location>
        <begin position="23"/>
        <end position="80"/>
    </location>
</feature>
<dbReference type="AlphaFoldDB" id="A0ABD3M1G8"/>
<organism evidence="2 3">
    <name type="scientific">Discostella pseudostelligera</name>
    <dbReference type="NCBI Taxonomy" id="259834"/>
    <lineage>
        <taxon>Eukaryota</taxon>
        <taxon>Sar</taxon>
        <taxon>Stramenopiles</taxon>
        <taxon>Ochrophyta</taxon>
        <taxon>Bacillariophyta</taxon>
        <taxon>Coscinodiscophyceae</taxon>
        <taxon>Thalassiosirophycidae</taxon>
        <taxon>Stephanodiscales</taxon>
        <taxon>Stephanodiscaceae</taxon>
        <taxon>Discostella</taxon>
    </lineage>
</organism>
<keyword evidence="3" id="KW-1185">Reference proteome</keyword>
<evidence type="ECO:0000313" key="3">
    <source>
        <dbReference type="Proteomes" id="UP001530293"/>
    </source>
</evidence>
<feature type="compositionally biased region" description="Polar residues" evidence="1">
    <location>
        <begin position="68"/>
        <end position="80"/>
    </location>
</feature>
<name>A0ABD3M1G8_9STRA</name>
<evidence type="ECO:0000256" key="1">
    <source>
        <dbReference type="SAM" id="MobiDB-lite"/>
    </source>
</evidence>
<gene>
    <name evidence="2" type="ORF">ACHAWU_002571</name>
</gene>
<reference evidence="2 3" key="1">
    <citation type="submission" date="2024-10" db="EMBL/GenBank/DDBJ databases">
        <title>Updated reference genomes for cyclostephanoid diatoms.</title>
        <authorList>
            <person name="Roberts W.R."/>
            <person name="Alverson A.J."/>
        </authorList>
    </citation>
    <scope>NUCLEOTIDE SEQUENCE [LARGE SCALE GENOMIC DNA]</scope>
    <source>
        <strain evidence="2 3">AJA232-27</strain>
    </source>
</reference>